<protein>
    <recommendedName>
        <fullName evidence="9">Prenylcysteine lyase domain-containing protein</fullName>
    </recommendedName>
</protein>
<dbReference type="InterPro" id="IPR017046">
    <property type="entry name" value="Prenylcysteine_Oxase1"/>
</dbReference>
<dbReference type="Gene3D" id="3.50.50.60">
    <property type="entry name" value="FAD/NAD(P)-binding domain"/>
    <property type="match status" value="1"/>
</dbReference>
<evidence type="ECO:0000256" key="6">
    <source>
        <dbReference type="ARBA" id="ARBA00023002"/>
    </source>
</evidence>
<comment type="caution">
    <text evidence="10">The sequence shown here is derived from an EMBL/GenBank/DDBJ whole genome shotgun (WGS) entry which is preliminary data.</text>
</comment>
<dbReference type="InterPro" id="IPR036188">
    <property type="entry name" value="FAD/NAD-bd_sf"/>
</dbReference>
<keyword evidence="4" id="KW-0732">Signal</keyword>
<dbReference type="GO" id="GO:0030328">
    <property type="term" value="P:prenylcysteine catabolic process"/>
    <property type="evidence" value="ECO:0007669"/>
    <property type="project" value="InterPro"/>
</dbReference>
<keyword evidence="5" id="KW-0274">FAD</keyword>
<organism evidence="10 11">
    <name type="scientific">Paralvinella palmiformis</name>
    <dbReference type="NCBI Taxonomy" id="53620"/>
    <lineage>
        <taxon>Eukaryota</taxon>
        <taxon>Metazoa</taxon>
        <taxon>Spiralia</taxon>
        <taxon>Lophotrochozoa</taxon>
        <taxon>Annelida</taxon>
        <taxon>Polychaeta</taxon>
        <taxon>Sedentaria</taxon>
        <taxon>Canalipalpata</taxon>
        <taxon>Terebellida</taxon>
        <taxon>Terebelliformia</taxon>
        <taxon>Alvinellidae</taxon>
        <taxon>Paralvinella</taxon>
    </lineage>
</organism>
<dbReference type="EMBL" id="JAODUP010000275">
    <property type="protein sequence ID" value="KAK2154192.1"/>
    <property type="molecule type" value="Genomic_DNA"/>
</dbReference>
<proteinExistence type="inferred from homology"/>
<dbReference type="Proteomes" id="UP001208570">
    <property type="component" value="Unassembled WGS sequence"/>
</dbReference>
<evidence type="ECO:0000256" key="3">
    <source>
        <dbReference type="ARBA" id="ARBA00022630"/>
    </source>
</evidence>
<feature type="region of interest" description="Disordered" evidence="8">
    <location>
        <begin position="33"/>
        <end position="54"/>
    </location>
</feature>
<dbReference type="InterPro" id="IPR010795">
    <property type="entry name" value="Prenylcys_lyase"/>
</dbReference>
<evidence type="ECO:0000256" key="1">
    <source>
        <dbReference type="ARBA" id="ARBA00001974"/>
    </source>
</evidence>
<dbReference type="Pfam" id="PF13450">
    <property type="entry name" value="NAD_binding_8"/>
    <property type="match status" value="1"/>
</dbReference>
<dbReference type="PANTHER" id="PTHR15944:SF0">
    <property type="entry name" value="PRENYLCYSTEINE LYASE DOMAIN-CONTAINING PROTEIN"/>
    <property type="match status" value="1"/>
</dbReference>
<comment type="cofactor">
    <cofactor evidence="1">
        <name>FAD</name>
        <dbReference type="ChEBI" id="CHEBI:57692"/>
    </cofactor>
</comment>
<evidence type="ECO:0000256" key="8">
    <source>
        <dbReference type="SAM" id="MobiDB-lite"/>
    </source>
</evidence>
<keyword evidence="11" id="KW-1185">Reference proteome</keyword>
<keyword evidence="3" id="KW-0285">Flavoprotein</keyword>
<dbReference type="GO" id="GO:0001735">
    <property type="term" value="F:prenylcysteine oxidase activity"/>
    <property type="evidence" value="ECO:0007669"/>
    <property type="project" value="InterPro"/>
</dbReference>
<dbReference type="SUPFAM" id="SSF51905">
    <property type="entry name" value="FAD/NAD(P)-binding domain"/>
    <property type="match status" value="1"/>
</dbReference>
<evidence type="ECO:0000256" key="4">
    <source>
        <dbReference type="ARBA" id="ARBA00022729"/>
    </source>
</evidence>
<feature type="domain" description="Prenylcysteine lyase" evidence="9">
    <location>
        <begin position="170"/>
        <end position="486"/>
    </location>
</feature>
<comment type="similarity">
    <text evidence="2">Belongs to the prenylcysteine oxidase family.</text>
</comment>
<evidence type="ECO:0000256" key="2">
    <source>
        <dbReference type="ARBA" id="ARBA00009967"/>
    </source>
</evidence>
<gene>
    <name evidence="10" type="ORF">LSH36_275g12020</name>
</gene>
<dbReference type="Pfam" id="PF07156">
    <property type="entry name" value="Prenylcys_lyase"/>
    <property type="match status" value="1"/>
</dbReference>
<keyword evidence="6" id="KW-0560">Oxidoreductase</keyword>
<accession>A0AAD9N1Z3</accession>
<evidence type="ECO:0000259" key="9">
    <source>
        <dbReference type="Pfam" id="PF07156"/>
    </source>
</evidence>
<evidence type="ECO:0000313" key="11">
    <source>
        <dbReference type="Proteomes" id="UP001208570"/>
    </source>
</evidence>
<name>A0AAD9N1Z3_9ANNE</name>
<evidence type="ECO:0000256" key="5">
    <source>
        <dbReference type="ARBA" id="ARBA00022827"/>
    </source>
</evidence>
<evidence type="ECO:0000256" key="7">
    <source>
        <dbReference type="ARBA" id="ARBA00023180"/>
    </source>
</evidence>
<reference evidence="10" key="1">
    <citation type="journal article" date="2023" name="Mol. Biol. Evol.">
        <title>Third-Generation Sequencing Reveals the Adaptive Role of the Epigenome in Three Deep-Sea Polychaetes.</title>
        <authorList>
            <person name="Perez M."/>
            <person name="Aroh O."/>
            <person name="Sun Y."/>
            <person name="Lan Y."/>
            <person name="Juniper S.K."/>
            <person name="Young C.R."/>
            <person name="Angers B."/>
            <person name="Qian P.Y."/>
        </authorList>
    </citation>
    <scope>NUCLEOTIDE SEQUENCE</scope>
    <source>
        <strain evidence="10">P08H-3</strain>
    </source>
</reference>
<dbReference type="PANTHER" id="PTHR15944">
    <property type="entry name" value="FARNESYLCYSTEINE LYASE"/>
    <property type="match status" value="1"/>
</dbReference>
<dbReference type="GO" id="GO:0030327">
    <property type="term" value="P:prenylated protein catabolic process"/>
    <property type="evidence" value="ECO:0007669"/>
    <property type="project" value="TreeGrafter"/>
</dbReference>
<dbReference type="AlphaFoldDB" id="A0AAD9N1Z3"/>
<sequence>MQRVKKEGEVDLVIRRNQITKLQRTTVRRKVTDRLATTEQPPCDAGNDTDGVPVPDNTVTANKTRTDVTSSAIAVVGGGISGASTAFFLRQQFGEDAVIDVYEKGEVGGRLATINLDSKLYEAGGSIIHEKNAYMVNFTNLLGLERRMPSDEHLGLYNGEEMIFEGSRWIYKHQANGLAFTTPERLLESMDGDLMAYLYYSLEEILSHEGFSQQFINEFVMAALKCNYGQTPEIQAFVGIVSLFGAERKLWSVKGGNKRVPIGLLEKSNVNLIKTKVNTVTLEQVDEKTKYEVKSNEVTNIYDMVIIATPFYGNESDISFINFPEPIIGSSHLYHRTVATFVRGLPNFSKFGYKTLNEFPEIVLVTKDKFFFNSVVKLHRVDVGSERHENKQELPTWKVFSQQPLTDEEMLALFISYEDVEVVNWSAAYPHYSSSEDNLPSFRLASQLYYVNTIELAASCMEMMAIAAHNVALLAHHDWTGKVELVNPFVYGEFGRQEL</sequence>
<keyword evidence="7" id="KW-0325">Glycoprotein</keyword>
<evidence type="ECO:0000313" key="10">
    <source>
        <dbReference type="EMBL" id="KAK2154192.1"/>
    </source>
</evidence>